<dbReference type="STRING" id="1108050.A0A0B7FN70"/>
<dbReference type="GO" id="GO:0071555">
    <property type="term" value="P:cell wall organization"/>
    <property type="evidence" value="ECO:0007669"/>
    <property type="project" value="UniProtKB-KW"/>
</dbReference>
<keyword evidence="4" id="KW-0326">Glycosidase</keyword>
<dbReference type="AlphaFoldDB" id="A0A0B7FN70"/>
<evidence type="ECO:0000256" key="4">
    <source>
        <dbReference type="ARBA" id="ARBA00023295"/>
    </source>
</evidence>
<dbReference type="InterPro" id="IPR050386">
    <property type="entry name" value="Glycosyl_hydrolase_5"/>
</dbReference>
<sequence length="76" mass="8352">MLGTLSTRRSFNRKTGGESCDDCSWSAVSEFDLMKKLGQAKTGDVFAEHWSTWFTQKDVDDIAAAGLNTVCVPLGY</sequence>
<proteinExistence type="inferred from homology"/>
<keyword evidence="5" id="KW-0961">Cell wall biogenesis/degradation</keyword>
<dbReference type="EC" id="3.2.1.58" evidence="7"/>
<evidence type="ECO:0000256" key="2">
    <source>
        <dbReference type="ARBA" id="ARBA00022801"/>
    </source>
</evidence>
<dbReference type="PANTHER" id="PTHR31297">
    <property type="entry name" value="GLUCAN ENDO-1,6-BETA-GLUCOSIDASE B"/>
    <property type="match status" value="1"/>
</dbReference>
<dbReference type="Gene3D" id="3.20.20.80">
    <property type="entry name" value="Glycosidases"/>
    <property type="match status" value="1"/>
</dbReference>
<organism evidence="8 9">
    <name type="scientific">Thanatephorus cucumeris (strain AG1-IB / isolate 7/3/14)</name>
    <name type="common">Lettuce bottom rot fungus</name>
    <name type="synonym">Rhizoctonia solani</name>
    <dbReference type="NCBI Taxonomy" id="1108050"/>
    <lineage>
        <taxon>Eukaryota</taxon>
        <taxon>Fungi</taxon>
        <taxon>Dikarya</taxon>
        <taxon>Basidiomycota</taxon>
        <taxon>Agaricomycotina</taxon>
        <taxon>Agaricomycetes</taxon>
        <taxon>Cantharellales</taxon>
        <taxon>Ceratobasidiaceae</taxon>
        <taxon>Rhizoctonia</taxon>
        <taxon>Rhizoctonia solani AG-1</taxon>
    </lineage>
</organism>
<name>A0A0B7FN70_THACB</name>
<comment type="similarity">
    <text evidence="1">Belongs to the glycosyl hydrolase 5 (cellulase A) family.</text>
</comment>
<evidence type="ECO:0000256" key="3">
    <source>
        <dbReference type="ARBA" id="ARBA00023180"/>
    </source>
</evidence>
<keyword evidence="9" id="KW-1185">Reference proteome</keyword>
<dbReference type="GO" id="GO:0009251">
    <property type="term" value="P:glucan catabolic process"/>
    <property type="evidence" value="ECO:0007669"/>
    <property type="project" value="TreeGrafter"/>
</dbReference>
<dbReference type="EMBL" id="LN679137">
    <property type="protein sequence ID" value="CEL59110.1"/>
    <property type="molecule type" value="Genomic_DNA"/>
</dbReference>
<evidence type="ECO:0000256" key="7">
    <source>
        <dbReference type="ARBA" id="ARBA00038929"/>
    </source>
</evidence>
<keyword evidence="3" id="KW-0325">Glycoprotein</keyword>
<gene>
    <name evidence="8" type="ORF">RSOLAG1IB_09098</name>
</gene>
<evidence type="ECO:0000313" key="9">
    <source>
        <dbReference type="Proteomes" id="UP000059188"/>
    </source>
</evidence>
<reference evidence="8 9" key="1">
    <citation type="submission" date="2014-11" db="EMBL/GenBank/DDBJ databases">
        <authorList>
            <person name="Wibberg Daniel"/>
        </authorList>
    </citation>
    <scope>NUCLEOTIDE SEQUENCE [LARGE SCALE GENOMIC DNA]</scope>
    <source>
        <strain evidence="8">Rhizoctonia solani AG1-IB 7/3/14</strain>
    </source>
</reference>
<evidence type="ECO:0000256" key="5">
    <source>
        <dbReference type="ARBA" id="ARBA00023316"/>
    </source>
</evidence>
<dbReference type="GO" id="GO:0009986">
    <property type="term" value="C:cell surface"/>
    <property type="evidence" value="ECO:0007669"/>
    <property type="project" value="TreeGrafter"/>
</dbReference>
<comment type="catalytic activity">
    <reaction evidence="6">
        <text>Successive hydrolysis of beta-D-glucose units from the non-reducing ends of (1-&gt;3)-beta-D-glucans, releasing alpha-glucose.</text>
        <dbReference type="EC" id="3.2.1.58"/>
    </reaction>
</comment>
<dbReference type="GO" id="GO:0005576">
    <property type="term" value="C:extracellular region"/>
    <property type="evidence" value="ECO:0007669"/>
    <property type="project" value="TreeGrafter"/>
</dbReference>
<evidence type="ECO:0000256" key="6">
    <source>
        <dbReference type="ARBA" id="ARBA00036824"/>
    </source>
</evidence>
<dbReference type="Proteomes" id="UP000059188">
    <property type="component" value="Unassembled WGS sequence"/>
</dbReference>
<dbReference type="SUPFAM" id="SSF51445">
    <property type="entry name" value="(Trans)glycosidases"/>
    <property type="match status" value="1"/>
</dbReference>
<protein>
    <recommendedName>
        <fullName evidence="7">glucan 1,3-beta-glucosidase</fullName>
        <ecNumber evidence="7">3.2.1.58</ecNumber>
    </recommendedName>
</protein>
<evidence type="ECO:0000313" key="8">
    <source>
        <dbReference type="EMBL" id="CEL59110.1"/>
    </source>
</evidence>
<dbReference type="PANTHER" id="PTHR31297:SF34">
    <property type="entry name" value="GLUCAN 1,3-BETA-GLUCOSIDASE 2"/>
    <property type="match status" value="1"/>
</dbReference>
<accession>A0A0B7FN70</accession>
<evidence type="ECO:0000256" key="1">
    <source>
        <dbReference type="ARBA" id="ARBA00005641"/>
    </source>
</evidence>
<keyword evidence="2" id="KW-0378">Hydrolase</keyword>
<dbReference type="InterPro" id="IPR017853">
    <property type="entry name" value="GH"/>
</dbReference>
<dbReference type="GO" id="GO:0004338">
    <property type="term" value="F:glucan exo-1,3-beta-glucosidase activity"/>
    <property type="evidence" value="ECO:0007669"/>
    <property type="project" value="UniProtKB-EC"/>
</dbReference>